<dbReference type="PANTHER" id="PTHR31170:SF25">
    <property type="entry name" value="BNAA09G04570D PROTEIN"/>
    <property type="match status" value="1"/>
</dbReference>
<dbReference type="PANTHER" id="PTHR31170">
    <property type="entry name" value="BNAC04G53230D PROTEIN"/>
    <property type="match status" value="1"/>
</dbReference>
<evidence type="ECO:0000256" key="1">
    <source>
        <dbReference type="SAM" id="Phobius"/>
    </source>
</evidence>
<keyword evidence="1" id="KW-0472">Membrane</keyword>
<feature type="transmembrane region" description="Helical" evidence="1">
    <location>
        <begin position="300"/>
        <end position="323"/>
    </location>
</feature>
<evidence type="ECO:0000313" key="2">
    <source>
        <dbReference type="EnsemblPlants" id="PGSC0003DMT400062770"/>
    </source>
</evidence>
<dbReference type="Proteomes" id="UP000011115">
    <property type="component" value="Unassembled WGS sequence"/>
</dbReference>
<dbReference type="EnsemblPlants" id="PGSC0003DMT400062770">
    <property type="protein sequence ID" value="PGSC0003DMT400062770"/>
    <property type="gene ID" value="PGSC0003DMG400024431"/>
</dbReference>
<dbReference type="STRING" id="4113.M1C9I9"/>
<dbReference type="OMA" id="REYCKIC"/>
<keyword evidence="1" id="KW-0812">Transmembrane</keyword>
<dbReference type="HOGENOM" id="CLU_020188_0_3_1"/>
<dbReference type="Gramene" id="PGSC0003DMT400051570">
    <property type="protein sequence ID" value="PGSC0003DMT400051570"/>
    <property type="gene ID" value="PGSC0003DMG400020031"/>
</dbReference>
<dbReference type="InParanoid" id="M1C9I9"/>
<evidence type="ECO:0000313" key="3">
    <source>
        <dbReference type="Proteomes" id="UP000011115"/>
    </source>
</evidence>
<keyword evidence="3" id="KW-1185">Reference proteome</keyword>
<dbReference type="Pfam" id="PF03140">
    <property type="entry name" value="DUF247"/>
    <property type="match status" value="1"/>
</dbReference>
<dbReference type="PaxDb" id="4113-PGSC0003DMT400051570"/>
<dbReference type="AlphaFoldDB" id="M1C9I9"/>
<dbReference type="EnsemblPlants" id="PGSC0003DMT400051570">
    <property type="protein sequence ID" value="PGSC0003DMT400051570"/>
    <property type="gene ID" value="PGSC0003DMG400020031"/>
</dbReference>
<dbReference type="Gramene" id="PGSC0003DMT400062770">
    <property type="protein sequence ID" value="PGSC0003DMT400062770"/>
    <property type="gene ID" value="PGSC0003DMG400024431"/>
</dbReference>
<organism evidence="2 3">
    <name type="scientific">Solanum tuberosum</name>
    <name type="common">Potato</name>
    <dbReference type="NCBI Taxonomy" id="4113"/>
    <lineage>
        <taxon>Eukaryota</taxon>
        <taxon>Viridiplantae</taxon>
        <taxon>Streptophyta</taxon>
        <taxon>Embryophyta</taxon>
        <taxon>Tracheophyta</taxon>
        <taxon>Spermatophyta</taxon>
        <taxon>Magnoliopsida</taxon>
        <taxon>eudicotyledons</taxon>
        <taxon>Gunneridae</taxon>
        <taxon>Pentapetalae</taxon>
        <taxon>asterids</taxon>
        <taxon>lamiids</taxon>
        <taxon>Solanales</taxon>
        <taxon>Solanaceae</taxon>
        <taxon>Solanoideae</taxon>
        <taxon>Solaneae</taxon>
        <taxon>Solanum</taxon>
    </lineage>
</organism>
<reference evidence="3" key="1">
    <citation type="journal article" date="2011" name="Nature">
        <title>Genome sequence and analysis of the tuber crop potato.</title>
        <authorList>
            <consortium name="The Potato Genome Sequencing Consortium"/>
        </authorList>
    </citation>
    <scope>NUCLEOTIDE SEQUENCE [LARGE SCALE GENOMIC DNA]</scope>
    <source>
        <strain evidence="3">cv. DM1-3 516 R44</strain>
    </source>
</reference>
<accession>M1C9I9</accession>
<dbReference type="InterPro" id="IPR004158">
    <property type="entry name" value="DUF247_pln"/>
</dbReference>
<proteinExistence type="predicted"/>
<reference evidence="2" key="2">
    <citation type="submission" date="2015-06" db="UniProtKB">
        <authorList>
            <consortium name="EnsemblPlants"/>
        </authorList>
    </citation>
    <scope>IDENTIFICATION</scope>
    <source>
        <strain evidence="2">DM1-3 516 R44</strain>
    </source>
</reference>
<protein>
    <submittedName>
        <fullName evidence="2">Uncharacterized protein</fullName>
    </submittedName>
</protein>
<keyword evidence="1" id="KW-1133">Transmembrane helix</keyword>
<name>M1C9I9_SOLTU</name>
<sequence length="328" mass="37785">MHKLKEEALKCYEEDGNYHDFLAILVIDGCFVVEFIREYCKICLEEEAMIIIDDRARYIFRDLMLLENQLPFFVINKLHSMTKQVNESSLVELVNDMCISFRPSFHGTECNNVGNIKHLLQLYHIISCRQINPRKKSKTYTSSNKVMPNATELSEAGVSFAKVDGMTSLLDIKFESTTGLMTIPCLPAELDTEILWRNLIAYEQQSSDVQPKYFSDYVVFMDHLIDSEKDVNLLRQKGIIVNFMGDDKNVANLFNKLGNGVMTHFDFYYKEECRKAVEYSEKPWNRMKANLKHNYFSNPWVGASTVAAIILLLLTTIQTVLAFTSSVK</sequence>